<proteinExistence type="predicted"/>
<reference evidence="2" key="1">
    <citation type="submission" date="2016-05" db="EMBL/GenBank/DDBJ databases">
        <authorList>
            <person name="Lavstsen T."/>
            <person name="Jespersen J.S."/>
        </authorList>
    </citation>
    <scope>NUCLEOTIDE SEQUENCE</scope>
    <source>
        <tissue evidence="2">Brain</tissue>
    </source>
</reference>
<feature type="compositionally biased region" description="Acidic residues" evidence="1">
    <location>
        <begin position="1"/>
        <end position="17"/>
    </location>
</feature>
<name>A0A1A7YP16_9TELE</name>
<dbReference type="AlphaFoldDB" id="A0A1A7YP16"/>
<accession>A0A1A7YP16</accession>
<sequence length="70" mass="8187">RFDLPVEEELSDPSESDNTEKRSSEPEPVFWEDTDHCSVESESYDALVRRGKECFSQEKLKEALDFFLRA</sequence>
<reference evidence="2" key="2">
    <citation type="submission" date="2016-06" db="EMBL/GenBank/DDBJ databases">
        <title>The genome of a short-lived fish provides insights into sex chromosome evolution and the genetic control of aging.</title>
        <authorList>
            <person name="Reichwald K."/>
            <person name="Felder M."/>
            <person name="Petzold A."/>
            <person name="Koch P."/>
            <person name="Groth M."/>
            <person name="Platzer M."/>
        </authorList>
    </citation>
    <scope>NUCLEOTIDE SEQUENCE</scope>
    <source>
        <tissue evidence="2">Brain</tissue>
    </source>
</reference>
<gene>
    <name evidence="2" type="primary">ERCC6L</name>
</gene>
<organism evidence="2">
    <name type="scientific">Iconisemion striatum</name>
    <dbReference type="NCBI Taxonomy" id="60296"/>
    <lineage>
        <taxon>Eukaryota</taxon>
        <taxon>Metazoa</taxon>
        <taxon>Chordata</taxon>
        <taxon>Craniata</taxon>
        <taxon>Vertebrata</taxon>
        <taxon>Euteleostomi</taxon>
        <taxon>Actinopterygii</taxon>
        <taxon>Neopterygii</taxon>
        <taxon>Teleostei</taxon>
        <taxon>Neoteleostei</taxon>
        <taxon>Acanthomorphata</taxon>
        <taxon>Ovalentaria</taxon>
        <taxon>Atherinomorphae</taxon>
        <taxon>Cyprinodontiformes</taxon>
        <taxon>Nothobranchiidae</taxon>
        <taxon>Iconisemion</taxon>
    </lineage>
</organism>
<feature type="non-terminal residue" evidence="2">
    <location>
        <position position="70"/>
    </location>
</feature>
<feature type="region of interest" description="Disordered" evidence="1">
    <location>
        <begin position="1"/>
        <end position="35"/>
    </location>
</feature>
<feature type="non-terminal residue" evidence="2">
    <location>
        <position position="1"/>
    </location>
</feature>
<dbReference type="EMBL" id="HADX01009719">
    <property type="protein sequence ID" value="SBP31951.1"/>
    <property type="molecule type" value="Transcribed_RNA"/>
</dbReference>
<evidence type="ECO:0000256" key="1">
    <source>
        <dbReference type="SAM" id="MobiDB-lite"/>
    </source>
</evidence>
<evidence type="ECO:0000313" key="2">
    <source>
        <dbReference type="EMBL" id="SBP31951.1"/>
    </source>
</evidence>
<protein>
    <submittedName>
        <fullName evidence="2">Excision repair cross-complementing rodent repair deficiency, complementation group 6-like</fullName>
    </submittedName>
</protein>